<evidence type="ECO:0000313" key="3">
    <source>
        <dbReference type="Proteomes" id="UP000603453"/>
    </source>
</evidence>
<accession>A0A8H7UPX4</accession>
<dbReference type="AlphaFoldDB" id="A0A8H7UPX4"/>
<keyword evidence="1" id="KW-0812">Transmembrane</keyword>
<reference evidence="2" key="1">
    <citation type="submission" date="2020-12" db="EMBL/GenBank/DDBJ databases">
        <title>Metabolic potential, ecology and presence of endohyphal bacteria is reflected in genomic diversity of Mucoromycotina.</title>
        <authorList>
            <person name="Muszewska A."/>
            <person name="Okrasinska A."/>
            <person name="Steczkiewicz K."/>
            <person name="Drgas O."/>
            <person name="Orlowska M."/>
            <person name="Perlinska-Lenart U."/>
            <person name="Aleksandrzak-Piekarczyk T."/>
            <person name="Szatraj K."/>
            <person name="Zielenkiewicz U."/>
            <person name="Pilsyk S."/>
            <person name="Malc E."/>
            <person name="Mieczkowski P."/>
            <person name="Kruszewska J.S."/>
            <person name="Biernat P."/>
            <person name="Pawlowska J."/>
        </authorList>
    </citation>
    <scope>NUCLEOTIDE SEQUENCE</scope>
    <source>
        <strain evidence="2">WA0000017839</strain>
    </source>
</reference>
<keyword evidence="1" id="KW-0472">Membrane</keyword>
<sequence length="257" mass="29238">NIKKELKTIDIAAKLSALLACDDPSQETVYKDAFDGELYAKFGKDGHFDNKYDIALKIDIDGFRSKFSRAKMTMINCVILNYDISERFTQENTFQIGIVFGKVKVNLNSYLRPIIKELCELHSKPLLVKRNGQQVAISRVTAMYVSGDGAQYDGEVYVSMIVFAYVILLFIISSYEANNDYNINLPSVFADLVSITSVAFHPIDEMHLYSNIANDVFFMFSPKYNLHFKYCGKETDYPFELSNNSFTAIKKSMEGSR</sequence>
<evidence type="ECO:0000256" key="1">
    <source>
        <dbReference type="SAM" id="Phobius"/>
    </source>
</evidence>
<comment type="caution">
    <text evidence="2">The sequence shown here is derived from an EMBL/GenBank/DDBJ whole genome shotgun (WGS) entry which is preliminary data.</text>
</comment>
<name>A0A8H7UPX4_9FUNG</name>
<proteinExistence type="predicted"/>
<dbReference type="EMBL" id="JAEPRD010000464">
    <property type="protein sequence ID" value="KAG2191180.1"/>
    <property type="molecule type" value="Genomic_DNA"/>
</dbReference>
<evidence type="ECO:0000313" key="2">
    <source>
        <dbReference type="EMBL" id="KAG2191180.1"/>
    </source>
</evidence>
<keyword evidence="1" id="KW-1133">Transmembrane helix</keyword>
<protein>
    <submittedName>
        <fullName evidence="2">Uncharacterized protein</fullName>
    </submittedName>
</protein>
<feature type="transmembrane region" description="Helical" evidence="1">
    <location>
        <begin position="156"/>
        <end position="175"/>
    </location>
</feature>
<dbReference type="Proteomes" id="UP000603453">
    <property type="component" value="Unassembled WGS sequence"/>
</dbReference>
<organism evidence="2 3">
    <name type="scientific">Mucor saturninus</name>
    <dbReference type="NCBI Taxonomy" id="64648"/>
    <lineage>
        <taxon>Eukaryota</taxon>
        <taxon>Fungi</taxon>
        <taxon>Fungi incertae sedis</taxon>
        <taxon>Mucoromycota</taxon>
        <taxon>Mucoromycotina</taxon>
        <taxon>Mucoromycetes</taxon>
        <taxon>Mucorales</taxon>
        <taxon>Mucorineae</taxon>
        <taxon>Mucoraceae</taxon>
        <taxon>Mucor</taxon>
    </lineage>
</organism>
<keyword evidence="3" id="KW-1185">Reference proteome</keyword>
<feature type="non-terminal residue" evidence="2">
    <location>
        <position position="1"/>
    </location>
</feature>
<gene>
    <name evidence="2" type="ORF">INT47_001391</name>
</gene>
<dbReference type="OrthoDB" id="2289822at2759"/>